<dbReference type="PROSITE" id="PS00138">
    <property type="entry name" value="SUBTILASE_SER"/>
    <property type="match status" value="1"/>
</dbReference>
<accession>A0AAV5RAD9</accession>
<feature type="signal peptide" evidence="7">
    <location>
        <begin position="1"/>
        <end position="20"/>
    </location>
</feature>
<evidence type="ECO:0000256" key="1">
    <source>
        <dbReference type="ARBA" id="ARBA00011073"/>
    </source>
</evidence>
<evidence type="ECO:0000256" key="4">
    <source>
        <dbReference type="ARBA" id="ARBA00022825"/>
    </source>
</evidence>
<evidence type="ECO:0000313" key="10">
    <source>
        <dbReference type="EMBL" id="GMM47758.1"/>
    </source>
</evidence>
<dbReference type="PROSITE" id="PS00136">
    <property type="entry name" value="SUBTILASE_ASP"/>
    <property type="match status" value="1"/>
</dbReference>
<feature type="domain" description="Inhibitor I9" evidence="9">
    <location>
        <begin position="29"/>
        <end position="100"/>
    </location>
</feature>
<feature type="domain" description="Peptidase S8/S53" evidence="8">
    <location>
        <begin position="140"/>
        <end position="372"/>
    </location>
</feature>
<name>A0AAV5RAD9_PICKL</name>
<dbReference type="PANTHER" id="PTHR43806:SF13">
    <property type="entry name" value="SUBTILASE-TYPE PROTEINASE RRT12"/>
    <property type="match status" value="1"/>
</dbReference>
<dbReference type="InterPro" id="IPR023828">
    <property type="entry name" value="Peptidase_S8_Ser-AS"/>
</dbReference>
<evidence type="ECO:0000259" key="8">
    <source>
        <dbReference type="Pfam" id="PF00082"/>
    </source>
</evidence>
<dbReference type="GO" id="GO:0006508">
    <property type="term" value="P:proteolysis"/>
    <property type="evidence" value="ECO:0007669"/>
    <property type="project" value="UniProtKB-KW"/>
</dbReference>
<evidence type="ECO:0000313" key="11">
    <source>
        <dbReference type="Proteomes" id="UP001378960"/>
    </source>
</evidence>
<evidence type="ECO:0000256" key="7">
    <source>
        <dbReference type="SAM" id="SignalP"/>
    </source>
</evidence>
<dbReference type="InterPro" id="IPR036852">
    <property type="entry name" value="Peptidase_S8/S53_dom_sf"/>
</dbReference>
<dbReference type="SUPFAM" id="SSF52743">
    <property type="entry name" value="Subtilisin-like"/>
    <property type="match status" value="1"/>
</dbReference>
<feature type="chain" id="PRO_5043338473" evidence="7">
    <location>
        <begin position="21"/>
        <end position="411"/>
    </location>
</feature>
<evidence type="ECO:0000256" key="3">
    <source>
        <dbReference type="ARBA" id="ARBA00022801"/>
    </source>
</evidence>
<feature type="active site" description="Charge relay system" evidence="5">
    <location>
        <position position="149"/>
    </location>
</feature>
<dbReference type="InterPro" id="IPR015500">
    <property type="entry name" value="Peptidase_S8_subtilisin-rel"/>
</dbReference>
<dbReference type="Gene3D" id="3.30.70.80">
    <property type="entry name" value="Peptidase S8 propeptide/proteinase inhibitor I9"/>
    <property type="match status" value="1"/>
</dbReference>
<dbReference type="InterPro" id="IPR023827">
    <property type="entry name" value="Peptidase_S8_Asp-AS"/>
</dbReference>
<dbReference type="Proteomes" id="UP001378960">
    <property type="component" value="Unassembled WGS sequence"/>
</dbReference>
<dbReference type="PANTHER" id="PTHR43806">
    <property type="entry name" value="PEPTIDASE S8"/>
    <property type="match status" value="1"/>
</dbReference>
<dbReference type="InterPro" id="IPR010259">
    <property type="entry name" value="S8pro/Inhibitor_I9"/>
</dbReference>
<dbReference type="InterPro" id="IPR034193">
    <property type="entry name" value="PCSK9_ProteinaseK-like"/>
</dbReference>
<feature type="active site" description="Charge relay system" evidence="5">
    <location>
        <position position="181"/>
    </location>
</feature>
<dbReference type="InterPro" id="IPR022398">
    <property type="entry name" value="Peptidase_S8_His-AS"/>
</dbReference>
<organism evidence="10 11">
    <name type="scientific">Pichia kluyveri</name>
    <name type="common">Yeast</name>
    <dbReference type="NCBI Taxonomy" id="36015"/>
    <lineage>
        <taxon>Eukaryota</taxon>
        <taxon>Fungi</taxon>
        <taxon>Dikarya</taxon>
        <taxon>Ascomycota</taxon>
        <taxon>Saccharomycotina</taxon>
        <taxon>Pichiomycetes</taxon>
        <taxon>Pichiales</taxon>
        <taxon>Pichiaceae</taxon>
        <taxon>Pichia</taxon>
    </lineage>
</organism>
<dbReference type="PROSITE" id="PS00137">
    <property type="entry name" value="SUBTILASE_HIS"/>
    <property type="match status" value="1"/>
</dbReference>
<dbReference type="AlphaFoldDB" id="A0AAV5RAD9"/>
<dbReference type="EMBL" id="BTGB01000009">
    <property type="protein sequence ID" value="GMM47758.1"/>
    <property type="molecule type" value="Genomic_DNA"/>
</dbReference>
<gene>
    <name evidence="10" type="ORF">DAPK24_043560</name>
</gene>
<evidence type="ECO:0000259" key="9">
    <source>
        <dbReference type="Pfam" id="PF05922"/>
    </source>
</evidence>
<dbReference type="FunFam" id="3.40.50.200:FF:000007">
    <property type="entry name" value="Subtilisin-like serine protease"/>
    <property type="match status" value="1"/>
</dbReference>
<proteinExistence type="inferred from homology"/>
<sequence length="411" mass="44600">MKYSLTLTFILLCLLSLVNSFPLFNKREKYIIQLKKPDSVEILCAQDDSVKSFSHLRKEIKKVFSFGKFEGFMGEFSKDVIDRISNNPLIEKITQDYSIQAFEDVEIQENAPSHLVRLSQEGAVNEDKEMNYYFSDEYQGTGVTAYIIDTGVYVQHPEFEGRATLGPNFSTDMRNIDYIGHGTHVAGVMGAKTYGVAKQLQIHSVKVLDRNGQGSLSSVISGLEYAVNHQRETGTKGIANLSLGASKSSVLDAAVQAAYDSGLLVVVAAGNNNMDACRTSPAGSSYALTVGAVDDKTDEIAHFSNWGSCVDVFASGVDVVSLGNGRLNNIQTLSGTSMASPIVAGYAATLLEKGVSFDQIPNEIKNTAVWDAIPSTSLRIRSGTPNVIVNNGFSSYSSNMFKSDNITEIVL</sequence>
<evidence type="ECO:0000256" key="2">
    <source>
        <dbReference type="ARBA" id="ARBA00022670"/>
    </source>
</evidence>
<keyword evidence="11" id="KW-1185">Reference proteome</keyword>
<dbReference type="Pfam" id="PF00082">
    <property type="entry name" value="Peptidase_S8"/>
    <property type="match status" value="1"/>
</dbReference>
<keyword evidence="4 5" id="KW-0720">Serine protease</keyword>
<dbReference type="CDD" id="cd04077">
    <property type="entry name" value="Peptidases_S8_PCSK9_ProteinaseK_like"/>
    <property type="match status" value="1"/>
</dbReference>
<protein>
    <submittedName>
        <fullName evidence="10">Rrt12 protein</fullName>
    </submittedName>
</protein>
<dbReference type="GO" id="GO:0004252">
    <property type="term" value="F:serine-type endopeptidase activity"/>
    <property type="evidence" value="ECO:0007669"/>
    <property type="project" value="UniProtKB-UniRule"/>
</dbReference>
<dbReference type="PRINTS" id="PR00723">
    <property type="entry name" value="SUBTILISIN"/>
</dbReference>
<keyword evidence="7" id="KW-0732">Signal</keyword>
<evidence type="ECO:0000256" key="6">
    <source>
        <dbReference type="RuleBase" id="RU003355"/>
    </source>
</evidence>
<dbReference type="InterPro" id="IPR050131">
    <property type="entry name" value="Peptidase_S8_subtilisin-like"/>
</dbReference>
<evidence type="ECO:0000256" key="5">
    <source>
        <dbReference type="PROSITE-ProRule" id="PRU01240"/>
    </source>
</evidence>
<dbReference type="SUPFAM" id="SSF54897">
    <property type="entry name" value="Protease propeptides/inhibitors"/>
    <property type="match status" value="1"/>
</dbReference>
<dbReference type="Gene3D" id="3.40.50.200">
    <property type="entry name" value="Peptidase S8/S53 domain"/>
    <property type="match status" value="1"/>
</dbReference>
<dbReference type="PROSITE" id="PS51892">
    <property type="entry name" value="SUBTILASE"/>
    <property type="match status" value="1"/>
</dbReference>
<feature type="active site" description="Charge relay system" evidence="5">
    <location>
        <position position="337"/>
    </location>
</feature>
<dbReference type="Pfam" id="PF05922">
    <property type="entry name" value="Inhibitor_I9"/>
    <property type="match status" value="1"/>
</dbReference>
<dbReference type="InterPro" id="IPR037045">
    <property type="entry name" value="S8pro/Inhibitor_I9_sf"/>
</dbReference>
<keyword evidence="2 5" id="KW-0645">Protease</keyword>
<reference evidence="10 11" key="1">
    <citation type="journal article" date="2023" name="Elife">
        <title>Identification of key yeast species and microbe-microbe interactions impacting larval growth of Drosophila in the wild.</title>
        <authorList>
            <person name="Mure A."/>
            <person name="Sugiura Y."/>
            <person name="Maeda R."/>
            <person name="Honda K."/>
            <person name="Sakurai N."/>
            <person name="Takahashi Y."/>
            <person name="Watada M."/>
            <person name="Katoh T."/>
            <person name="Gotoh A."/>
            <person name="Gotoh Y."/>
            <person name="Taniguchi I."/>
            <person name="Nakamura K."/>
            <person name="Hayashi T."/>
            <person name="Katayama T."/>
            <person name="Uemura T."/>
            <person name="Hattori Y."/>
        </authorList>
    </citation>
    <scope>NUCLEOTIDE SEQUENCE [LARGE SCALE GENOMIC DNA]</scope>
    <source>
        <strain evidence="10 11">PK-24</strain>
    </source>
</reference>
<comment type="similarity">
    <text evidence="1 5 6">Belongs to the peptidase S8 family.</text>
</comment>
<comment type="caution">
    <text evidence="10">The sequence shown here is derived from an EMBL/GenBank/DDBJ whole genome shotgun (WGS) entry which is preliminary data.</text>
</comment>
<dbReference type="InterPro" id="IPR000209">
    <property type="entry name" value="Peptidase_S8/S53_dom"/>
</dbReference>
<keyword evidence="3 5" id="KW-0378">Hydrolase</keyword>